<sequence>MRSSKFYLEAFNPKAKHEHVIASRAFTFPLKIFEEPMRSESVVHYNLRAWPPIRTQTLGQPCPPFRWSRQNDHGYVSKDTNIRTPLYLSQKQKPVAIKLSSISRKKRSSTSIPVFEGFTDGLKVYGQLRREF</sequence>
<proteinExistence type="predicted"/>
<reference evidence="3" key="1">
    <citation type="submission" date="2017-02" db="UniProtKB">
        <authorList>
            <consortium name="WormBaseParasite"/>
        </authorList>
    </citation>
    <scope>IDENTIFICATION</scope>
</reference>
<dbReference type="WBParaSite" id="ACOC_0000590301-mRNA-1">
    <property type="protein sequence ID" value="ACOC_0000590301-mRNA-1"/>
    <property type="gene ID" value="ACOC_0000590301"/>
</dbReference>
<reference evidence="1 2" key="2">
    <citation type="submission" date="2018-11" db="EMBL/GenBank/DDBJ databases">
        <authorList>
            <consortium name="Pathogen Informatics"/>
        </authorList>
    </citation>
    <scope>NUCLEOTIDE SEQUENCE [LARGE SCALE GENOMIC DNA]</scope>
    <source>
        <strain evidence="1 2">Costa Rica</strain>
    </source>
</reference>
<name>A0A0R3PM48_ANGCS</name>
<dbReference type="Proteomes" id="UP000267027">
    <property type="component" value="Unassembled WGS sequence"/>
</dbReference>
<gene>
    <name evidence="1" type="ORF">ACOC_LOCUS5904</name>
</gene>
<keyword evidence="2" id="KW-1185">Reference proteome</keyword>
<evidence type="ECO:0000313" key="2">
    <source>
        <dbReference type="Proteomes" id="UP000267027"/>
    </source>
</evidence>
<accession>A0A0R3PM48</accession>
<evidence type="ECO:0000313" key="1">
    <source>
        <dbReference type="EMBL" id="VDM57489.1"/>
    </source>
</evidence>
<dbReference type="AlphaFoldDB" id="A0A0R3PM48"/>
<organism evidence="3">
    <name type="scientific">Angiostrongylus costaricensis</name>
    <name type="common">Nematode worm</name>
    <dbReference type="NCBI Taxonomy" id="334426"/>
    <lineage>
        <taxon>Eukaryota</taxon>
        <taxon>Metazoa</taxon>
        <taxon>Ecdysozoa</taxon>
        <taxon>Nematoda</taxon>
        <taxon>Chromadorea</taxon>
        <taxon>Rhabditida</taxon>
        <taxon>Rhabditina</taxon>
        <taxon>Rhabditomorpha</taxon>
        <taxon>Strongyloidea</taxon>
        <taxon>Metastrongylidae</taxon>
        <taxon>Angiostrongylus</taxon>
    </lineage>
</organism>
<protein>
    <submittedName>
        <fullName evidence="1 3">Uncharacterized protein</fullName>
    </submittedName>
</protein>
<evidence type="ECO:0000313" key="3">
    <source>
        <dbReference type="WBParaSite" id="ACOC_0000590301-mRNA-1"/>
    </source>
</evidence>
<dbReference type="EMBL" id="UYYA01003903">
    <property type="protein sequence ID" value="VDM57489.1"/>
    <property type="molecule type" value="Genomic_DNA"/>
</dbReference>